<reference evidence="1 2" key="1">
    <citation type="submission" date="2017-11" db="EMBL/GenBank/DDBJ databases">
        <title>Bradyrhizobium forestalis sp. nov., an efficient nitrogen-fixing bacterium isolated from nodules of forest legume species in the Amazon.</title>
        <authorList>
            <person name="Costa E.M."/>
            <person name="Guimaraes A."/>
            <person name="Carvalho T.S."/>
            <person name="Rodrigues T.L."/>
            <person name="Ribeiro P.R.A."/>
            <person name="Lebbe L."/>
            <person name="Willems A."/>
            <person name="Moreira F.M.S."/>
        </authorList>
    </citation>
    <scope>NUCLEOTIDE SEQUENCE [LARGE SCALE GENOMIC DNA]</scope>
    <source>
        <strain evidence="1 2">INPA54B</strain>
    </source>
</reference>
<evidence type="ECO:0000313" key="2">
    <source>
        <dbReference type="Proteomes" id="UP000231194"/>
    </source>
</evidence>
<protein>
    <submittedName>
        <fullName evidence="1">Uncharacterized protein</fullName>
    </submittedName>
</protein>
<accession>A0A2M8R7H6</accession>
<keyword evidence="2" id="KW-1185">Reference proteome</keyword>
<evidence type="ECO:0000313" key="1">
    <source>
        <dbReference type="EMBL" id="PJG53783.1"/>
    </source>
</evidence>
<gene>
    <name evidence="1" type="ORF">CVM73_18860</name>
</gene>
<comment type="caution">
    <text evidence="1">The sequence shown here is derived from an EMBL/GenBank/DDBJ whole genome shotgun (WGS) entry which is preliminary data.</text>
</comment>
<organism evidence="1 2">
    <name type="scientific">Bradyrhizobium forestalis</name>
    <dbReference type="NCBI Taxonomy" id="1419263"/>
    <lineage>
        <taxon>Bacteria</taxon>
        <taxon>Pseudomonadati</taxon>
        <taxon>Pseudomonadota</taxon>
        <taxon>Alphaproteobacteria</taxon>
        <taxon>Hyphomicrobiales</taxon>
        <taxon>Nitrobacteraceae</taxon>
        <taxon>Bradyrhizobium</taxon>
    </lineage>
</organism>
<name>A0A2M8R7H6_9BRAD</name>
<dbReference type="RefSeq" id="WP_146006614.1">
    <property type="nucleotide sequence ID" value="NZ_PGVG01000014.1"/>
</dbReference>
<dbReference type="Proteomes" id="UP000231194">
    <property type="component" value="Unassembled WGS sequence"/>
</dbReference>
<proteinExistence type="predicted"/>
<sequence>MMFELLIQRKEIVAIALDDIRKEEQSPLGPYDGVDDVVPLGSHGCVFRGLVPLVLVSQKLSITRTSPSHAFGC</sequence>
<dbReference type="EMBL" id="PGVG01000014">
    <property type="protein sequence ID" value="PJG53783.1"/>
    <property type="molecule type" value="Genomic_DNA"/>
</dbReference>
<dbReference type="AlphaFoldDB" id="A0A2M8R7H6"/>